<dbReference type="GO" id="GO:0003824">
    <property type="term" value="F:catalytic activity"/>
    <property type="evidence" value="ECO:0007669"/>
    <property type="project" value="InterPro"/>
</dbReference>
<evidence type="ECO:0000256" key="4">
    <source>
        <dbReference type="ARBA" id="ARBA00022553"/>
    </source>
</evidence>
<evidence type="ECO:0000256" key="6">
    <source>
        <dbReference type="ARBA" id="ARBA00023194"/>
    </source>
</evidence>
<dbReference type="InterPro" id="IPR001242">
    <property type="entry name" value="Condensation_dom"/>
</dbReference>
<dbReference type="Pfam" id="PF00550">
    <property type="entry name" value="PP-binding"/>
    <property type="match status" value="3"/>
</dbReference>
<organism evidence="8 9">
    <name type="scientific">Candidatus Enterococcus palustris</name>
    <dbReference type="NCBI Taxonomy" id="1834189"/>
    <lineage>
        <taxon>Bacteria</taxon>
        <taxon>Bacillati</taxon>
        <taxon>Bacillota</taxon>
        <taxon>Bacilli</taxon>
        <taxon>Lactobacillales</taxon>
        <taxon>Enterococcaceae</taxon>
        <taxon>Enterococcus</taxon>
    </lineage>
</organism>
<evidence type="ECO:0000313" key="9">
    <source>
        <dbReference type="Proteomes" id="UP000194948"/>
    </source>
</evidence>
<dbReference type="EMBL" id="CP147244">
    <property type="protein sequence ID" value="WYK01766.1"/>
    <property type="molecule type" value="Genomic_DNA"/>
</dbReference>
<evidence type="ECO:0000313" key="8">
    <source>
        <dbReference type="EMBL" id="WYK01766.1"/>
    </source>
</evidence>
<comment type="similarity">
    <text evidence="2">Belongs to the ATP-dependent AMP-binding enzyme family.</text>
</comment>
<keyword evidence="5" id="KW-0677">Repeat</keyword>
<sequence length="3147" mass="355871">MENTLINQLEKDEYEKVVHTFNSNRDTTYDEVDLVSWFEEVVQHYPQRTAVGISGETLTYEQLNQRANHIAKTLVQAGIEKEDLIGVILNRSIELVVTILGILKSGAAFLPIDSENPEERIKYIIEDSNVKQVITDISSREKWENRLNKKMICPNFTNISEEKVNVTYSPNQLAYVIYTSGTTGNPKGVMIEHKGLVNFVKWKLGTAKFDEKSVMLQKATCSFDAAVGEIFLGILGGAKLQLLTDQENNNFSMLLEVIKKNQVTHMVMIPTVLSVFLDYAVEVDKESYLACLNTLYIAGEKLEESLVNKICRLTPLTKENIYNLYGPTEASIGATYFHLADLDNKSTVSIGKGINNAAIYIMDDDKLCGIDEPGELCIGGVGVARGYLNRPELTNEKFVDNCFGLPGKIYRTGDLAKWQDNGNLEYLGRIDEQVKINGLRIELSEIKNTLASYPNIDDAAVIVSEKNQIVAYYVSKSEYQETQLKEFLEKKLPLYMIPKRFIKINELPVNNNGKLDKSKLPMIEEESAVRTKEIVAPKTEQERVLISVFSTVLNNENIGCNHNFFEIGGDSIKAIRIVSKLREIGYNLSVPTIMTEKNLGNIATHMELNQIETQDQNEPIIVGETPLSPIQNYFFNSKLPVPEHFNQTFLLECKNLEIDSLKKALLAVCNHHDLLRAIYIEGKQIIKEQDSSNLFEMISFDLMNEKEALIFEKMEAISDQIQPTLNLTEGPLIKVVVFHTREMDYISLIVHHLMVDGISWRILVEDINTAYRQSLEERTIELPMKTASFSRWCESLEAFSTSETLEKERPYWNKISKLATQANTTLCAPQDNRGTGIDEISLSKELTENLILHSNKSYNTEINDLLVTALFRTINKMTATDTISVRMEGHGREPIHKPIHIDRTIGWFTTIYPVVCTGIGGSLQNDLKRVKENLRRIPNHGLGYSVLDCYDEQFEGVQTEVTFNYLGDFEQESSEYDIQIKTVEYGYQISENNHFGTPISIDGSLNNGVISFVFIYDKSMCDDTMIKELKTLFETELKMVVDHCLKKVVPEKTASDFGETNWSEEEFRQVETNFTKGNDQIEKIYPLTPLQEGLLFHEQEKANSSAYIVQAIYELGNIEITEFKQALHLLVQKHSVLRTSVIYKNVSIPRQVIHQNASCDVESIDLTGTLIIEDAMKNIEQENIRRGFDLEVDALFRIKIMKVAADNYKMLMSFHHIILDGWCNAILLNDLQEFYKSLLAGQDYEAIKQGIEPDYAHAEHVKYLAEMNTREAKKYWHTLLEDYTTVASILPTAVQTVKTENNQIKQVLDSQTSEQIRVLAKSLNVTVNTIFESAWGILLQNYTNTEDVVFGQVVSGRNSPIANIEDKVGLFINTIPVRVQNEKNADFTTIVTNLQTQLNQSGAHDLYPLSEIQNENELGNKLVQTIVAFENYEENVLSDIEVPQFLLEDIREETNYDLTLSIQNGESFAVNLLFDVSKYSKQGVDYILTHFCQLLKAAIQSPQQPISTIDFLTDEQRELIVSGFNQTTTKYPNDVSVVTAFNEILPTYHKQVAIASENQVLTYEQLDILSTNLAYKLKNLGIIKGDLVAVVADREVETIVLFLGILKAGGAYLPIDSNSPIERIKFILNDAKCKVLCDFGQQLQEYPVIENCTVITNDAFEESDDRQELPTVSADDLAYVIYTSGTTGVPKGVMITHKNILRLVRNTNYVDFTNSYILQTGSLTFDACTFEIWGALLNGGRLFMTTSNVLLDPESLEDVIISQKINTLFITTALFVNIVEMHPKAFHSLNRILVGGEKIVSAPIKRFKEYNPTVSICNIYGPTENTTFSLFEDLDYEIETLVPIGKPISNTTAYVMKEEQLCGIGIPGELYLGGDGLAAGYLNLEKSTDEKFIVTESNQRLYKTGDLVRWLENGSIDYLGRVDDQVKIRGFRIELEGITTVIKQLPYVSNAITIIFEENGQKDICSYVQLEEVIDLETIRHELMLKLPHYMVPKVLMDVDKFKLNKNGKIDKSSLPKPQMPEMQNFVSPRNEAERIVCETFAEILDVPQISITDDFFTLGGHSLKVMQLSAQLAAKTGTKLTLEEIMTGRTVEKIALKLQKGETYQPIPKGSSLEASPAQSRILLVEETLVNNTTYNIPVVLTIEGAISVKGLKESLQKLSQKYEILRTTFAFKEGTYHQVIADQIQIPMSTSTVEKETLNQAIFDFIQPFDLNKGPLIRGHVFSTSLNEHYFVIDIHHAIFDGESIPMFVSELAAAYNGEELKEAAIQYKDYSSWNKQLDLQKQEKFWLDQLDGAELNTEFPTDFIRGSEASFAGESFSIDLPKQLNEKIQAFGKKNGVTSYIFYAAIFNLLLSRYTRKEEIITGTAISGRTHPDVEKMLGMFVNTVALKQDVEPDVSFLNYIKQVQTNFFEVFNNQDYPFEQLVEKLAIKPDQTRNPIFDVMFSYENLEDESYSLGDAQMSYYELPNNTAKFDLTLTIKEHPETVSINWDYNIQLFKEETMRKTSEHFVRLIKSALEQPDSKLIELSMIDKAEKEKLCYTFNTQEKSPLQHETAISWFEENVVHYPNRIAVGIEGMEVTYAELNQMANAVAKKLKASGVERNDVVGLLFHRSIEFVAAIYGVLKVGAAYLPIDVELPSKRIDYILENSHTKVILTNEPSSSLKRQTILVSPKERLEENQTVESSADDCAYIIYTSGSTGQPKGVKIKHNSLVNLIEWQKEQSEINDKSVVLQKATCSFDASVWEIFLATLSGVKLQMLTDDENQDYTKLLQLIQEKKVTHTLMVPTVFDSILDYMRAESVTDALDGLEKIYLGAESLTTELLEKYIDVTKNRSNVSKITNLYGPTETTVCATFHEVSVEDLNNRVAIGQPVRNTQVYIMNDGNLCGIDVAGEICVGGIGVFKEYLGSESLTKEKLVQSPIDSNQQLYKTGDLGKIDENGQVHYLGRIDKQVKIRGFRIEIEEIEKGLLKLPNISSAAVIVNESLGNPQLCAYVVSKSVLNSSTISAELKDVFPDYMVPSFIKQIDELPKNHNGKLDEKVLQEIPIEYNTTIVPPKTKDEAKLLPLFKEVLNVEDIGITDSFFELGGYSIKAVELSRRIEKEFDLRVSLKDIMKEQNVKNIAKVIKKKNKKVFQPLLKAAEECLDE</sequence>
<keyword evidence="3" id="KW-0596">Phosphopantetheine</keyword>
<accession>A0AAQ3Y8B6</accession>
<dbReference type="Pfam" id="PF13193">
    <property type="entry name" value="AMP-binding_C"/>
    <property type="match status" value="2"/>
</dbReference>
<feature type="domain" description="Carrier" evidence="7">
    <location>
        <begin position="2028"/>
        <end position="2103"/>
    </location>
</feature>
<dbReference type="Gene3D" id="3.40.50.12780">
    <property type="entry name" value="N-terminal domain of ligase-like"/>
    <property type="match status" value="1"/>
</dbReference>
<evidence type="ECO:0000256" key="3">
    <source>
        <dbReference type="ARBA" id="ARBA00022450"/>
    </source>
</evidence>
<dbReference type="GO" id="GO:0044550">
    <property type="term" value="P:secondary metabolite biosynthetic process"/>
    <property type="evidence" value="ECO:0007669"/>
    <property type="project" value="TreeGrafter"/>
</dbReference>
<dbReference type="InterPro" id="IPR009081">
    <property type="entry name" value="PP-bd_ACP"/>
</dbReference>
<dbReference type="PROSITE" id="PS00012">
    <property type="entry name" value="PHOSPHOPANTETHEINE"/>
    <property type="match status" value="2"/>
</dbReference>
<dbReference type="SUPFAM" id="SSF52777">
    <property type="entry name" value="CoA-dependent acyltransferases"/>
    <property type="match status" value="6"/>
</dbReference>
<dbReference type="InterPro" id="IPR010071">
    <property type="entry name" value="AA_adenyl_dom"/>
</dbReference>
<dbReference type="Pfam" id="PF00501">
    <property type="entry name" value="AMP-binding"/>
    <property type="match status" value="3"/>
</dbReference>
<dbReference type="InterPro" id="IPR045851">
    <property type="entry name" value="AMP-bd_C_sf"/>
</dbReference>
<feature type="domain" description="Carrier" evidence="7">
    <location>
        <begin position="3055"/>
        <end position="3130"/>
    </location>
</feature>
<dbReference type="Gene3D" id="3.30.300.30">
    <property type="match status" value="3"/>
</dbReference>
<dbReference type="NCBIfam" id="TIGR01720">
    <property type="entry name" value="NRPS-para261"/>
    <property type="match status" value="1"/>
</dbReference>
<evidence type="ECO:0000256" key="5">
    <source>
        <dbReference type="ARBA" id="ARBA00022737"/>
    </source>
</evidence>
<dbReference type="NCBIfam" id="NF003417">
    <property type="entry name" value="PRK04813.1"/>
    <property type="match status" value="3"/>
</dbReference>
<dbReference type="Gene3D" id="1.10.1200.10">
    <property type="entry name" value="ACP-like"/>
    <property type="match status" value="3"/>
</dbReference>
<dbReference type="Proteomes" id="UP000194948">
    <property type="component" value="Chromosome"/>
</dbReference>
<dbReference type="PANTHER" id="PTHR45527">
    <property type="entry name" value="NONRIBOSOMAL PEPTIDE SYNTHETASE"/>
    <property type="match status" value="1"/>
</dbReference>
<name>A0AAQ3Y8B6_9ENTE</name>
<dbReference type="InterPro" id="IPR006162">
    <property type="entry name" value="Ppantetheine_attach_site"/>
</dbReference>
<dbReference type="GO" id="GO:0008610">
    <property type="term" value="P:lipid biosynthetic process"/>
    <property type="evidence" value="ECO:0007669"/>
    <property type="project" value="UniProtKB-ARBA"/>
</dbReference>
<dbReference type="NCBIfam" id="TIGR01733">
    <property type="entry name" value="AA-adenyl-dom"/>
    <property type="match status" value="3"/>
</dbReference>
<dbReference type="Gene3D" id="3.30.559.30">
    <property type="entry name" value="Nonribosomal peptide synthetase, condensation domain"/>
    <property type="match status" value="3"/>
</dbReference>
<comment type="cofactor">
    <cofactor evidence="1">
        <name>pantetheine 4'-phosphate</name>
        <dbReference type="ChEBI" id="CHEBI:47942"/>
    </cofactor>
</comment>
<keyword evidence="9" id="KW-1185">Reference proteome</keyword>
<evidence type="ECO:0000259" key="7">
    <source>
        <dbReference type="PROSITE" id="PS50075"/>
    </source>
</evidence>
<dbReference type="InterPro" id="IPR042099">
    <property type="entry name" value="ANL_N_sf"/>
</dbReference>
<dbReference type="InterPro" id="IPR000873">
    <property type="entry name" value="AMP-dep_synth/lig_dom"/>
</dbReference>
<dbReference type="InterPro" id="IPR023213">
    <property type="entry name" value="CAT-like_dom_sf"/>
</dbReference>
<reference evidence="8" key="2">
    <citation type="submission" date="2024-03" db="EMBL/GenBank/DDBJ databases">
        <title>The Genome Sequence of Enterococcus sp. DIV0205d.</title>
        <authorList>
            <consortium name="The Broad Institute Genomics Platform"/>
            <consortium name="The Broad Institute Microbial Omics Core"/>
            <consortium name="The Broad Institute Genomic Center for Infectious Diseases"/>
            <person name="Earl A."/>
            <person name="Manson A."/>
            <person name="Gilmore M."/>
            <person name="Schwartman J."/>
            <person name="Shea T."/>
            <person name="Abouelleil A."/>
            <person name="Cao P."/>
            <person name="Chapman S."/>
            <person name="Cusick C."/>
            <person name="Young S."/>
            <person name="Neafsey D."/>
            <person name="Nusbaum C."/>
            <person name="Birren B."/>
        </authorList>
    </citation>
    <scope>NUCLEOTIDE SEQUENCE</scope>
    <source>
        <strain evidence="8">7F3_DIV0205</strain>
    </source>
</reference>
<dbReference type="CDD" id="cd05930">
    <property type="entry name" value="A_NRPS"/>
    <property type="match status" value="2"/>
</dbReference>
<dbReference type="InterPro" id="IPR025110">
    <property type="entry name" value="AMP-bd_C"/>
</dbReference>
<reference evidence="8" key="1">
    <citation type="submission" date="2017-05" db="EMBL/GenBank/DDBJ databases">
        <authorList>
            <consortium name="The Broad Institute Genomics Platform"/>
            <consortium name="The Broad Institute Genomic Center for Infectious Diseases"/>
            <person name="Earl A."/>
            <person name="Manson A."/>
            <person name="Schwartman J."/>
            <person name="Gilmore M."/>
            <person name="Abouelleil A."/>
            <person name="Cao P."/>
            <person name="Chapman S."/>
            <person name="Cusick C."/>
            <person name="Shea T."/>
            <person name="Young S."/>
            <person name="Neafsey D."/>
            <person name="Nusbaum C."/>
            <person name="Birren B."/>
        </authorList>
    </citation>
    <scope>NUCLEOTIDE SEQUENCE</scope>
    <source>
        <strain evidence="8">7F3_DIV0205</strain>
    </source>
</reference>
<dbReference type="CDD" id="cd12117">
    <property type="entry name" value="A_NRPS_Srf_like"/>
    <property type="match status" value="1"/>
</dbReference>
<dbReference type="PROSITE" id="PS50075">
    <property type="entry name" value="CARRIER"/>
    <property type="match status" value="3"/>
</dbReference>
<proteinExistence type="inferred from homology"/>
<keyword evidence="4" id="KW-0597">Phosphoprotein</keyword>
<dbReference type="PANTHER" id="PTHR45527:SF1">
    <property type="entry name" value="FATTY ACID SYNTHASE"/>
    <property type="match status" value="1"/>
</dbReference>
<dbReference type="SUPFAM" id="SSF56801">
    <property type="entry name" value="Acetyl-CoA synthetase-like"/>
    <property type="match status" value="3"/>
</dbReference>
<dbReference type="GO" id="GO:0043041">
    <property type="term" value="P:amino acid activation for nonribosomal peptide biosynthetic process"/>
    <property type="evidence" value="ECO:0007669"/>
    <property type="project" value="TreeGrafter"/>
</dbReference>
<dbReference type="Gene3D" id="3.30.559.10">
    <property type="entry name" value="Chloramphenicol acetyltransferase-like domain"/>
    <property type="match status" value="3"/>
</dbReference>
<dbReference type="GO" id="GO:0017000">
    <property type="term" value="P:antibiotic biosynthetic process"/>
    <property type="evidence" value="ECO:0007669"/>
    <property type="project" value="UniProtKB-KW"/>
</dbReference>
<dbReference type="InterPro" id="IPR010060">
    <property type="entry name" value="NRPS_synth"/>
</dbReference>
<dbReference type="GO" id="GO:0031177">
    <property type="term" value="F:phosphopantetheine binding"/>
    <property type="evidence" value="ECO:0007669"/>
    <property type="project" value="TreeGrafter"/>
</dbReference>
<dbReference type="RefSeq" id="WP_170923050.1">
    <property type="nucleotide sequence ID" value="NZ_CP147244.1"/>
</dbReference>
<evidence type="ECO:0000256" key="1">
    <source>
        <dbReference type="ARBA" id="ARBA00001957"/>
    </source>
</evidence>
<keyword evidence="6" id="KW-0045">Antibiotic biosynthesis</keyword>
<protein>
    <submittedName>
        <fullName evidence="8">Iturin family lipopeptide synthetase B</fullName>
    </submittedName>
</protein>
<dbReference type="CDD" id="cd19531">
    <property type="entry name" value="LCL_NRPS-like"/>
    <property type="match status" value="1"/>
</dbReference>
<dbReference type="InterPro" id="IPR036736">
    <property type="entry name" value="ACP-like_sf"/>
</dbReference>
<feature type="domain" description="Carrier" evidence="7">
    <location>
        <begin position="536"/>
        <end position="610"/>
    </location>
</feature>
<dbReference type="PROSITE" id="PS00455">
    <property type="entry name" value="AMP_BINDING"/>
    <property type="match status" value="3"/>
</dbReference>
<gene>
    <name evidence="8" type="ORF">A5821_002903</name>
</gene>
<dbReference type="GO" id="GO:0005829">
    <property type="term" value="C:cytosol"/>
    <property type="evidence" value="ECO:0007669"/>
    <property type="project" value="TreeGrafter"/>
</dbReference>
<dbReference type="Gene3D" id="2.30.38.10">
    <property type="entry name" value="Luciferase, Domain 3"/>
    <property type="match status" value="2"/>
</dbReference>
<dbReference type="InterPro" id="IPR020845">
    <property type="entry name" value="AMP-binding_CS"/>
</dbReference>
<dbReference type="SUPFAM" id="SSF47336">
    <property type="entry name" value="ACP-like"/>
    <property type="match status" value="3"/>
</dbReference>
<dbReference type="Pfam" id="PF00668">
    <property type="entry name" value="Condensation"/>
    <property type="match status" value="3"/>
</dbReference>
<dbReference type="FunFam" id="3.40.50.980:FF:000001">
    <property type="entry name" value="Non-ribosomal peptide synthetase"/>
    <property type="match status" value="3"/>
</dbReference>
<dbReference type="FunFam" id="3.40.50.12780:FF:000012">
    <property type="entry name" value="Non-ribosomal peptide synthetase"/>
    <property type="match status" value="1"/>
</dbReference>
<dbReference type="Gene3D" id="3.40.50.980">
    <property type="match status" value="4"/>
</dbReference>
<evidence type="ECO:0000256" key="2">
    <source>
        <dbReference type="ARBA" id="ARBA00006432"/>
    </source>
</evidence>